<dbReference type="EMBL" id="JBCNJP010000025">
    <property type="protein sequence ID" value="KAK9056080.1"/>
    <property type="molecule type" value="Genomic_DNA"/>
</dbReference>
<feature type="region of interest" description="Disordered" evidence="1">
    <location>
        <begin position="53"/>
        <end position="107"/>
    </location>
</feature>
<sequence length="175" mass="19381">MESLSNNKRVRSDSDDDSEFDSPEAKRIQHDLLDALEDSDEYAADQHLDSFIKSFEDEISPPPETVDRTSDSGESRPDLEFLLEASDDELGLPPTETAAAEPERIPVPATESVELGVFSWLDDQIPDYGSLEYEFDYADGDVNGEYVAIDGLFDHTDQGFGSSDLSRLPESLPAQ</sequence>
<dbReference type="AlphaFoldDB" id="A0AAP0CG94"/>
<reference evidence="2 3" key="1">
    <citation type="submission" date="2024-04" db="EMBL/GenBank/DDBJ databases">
        <title>The reference genome of an endangered Asteraceae, Deinandra increscens subsp. villosa, native to the Central Coast of California.</title>
        <authorList>
            <person name="Guilliams M."/>
            <person name="Hasenstab-Lehman K."/>
            <person name="Meyer R."/>
            <person name="Mcevoy S."/>
        </authorList>
    </citation>
    <scope>NUCLEOTIDE SEQUENCE [LARGE SCALE GENOMIC DNA]</scope>
    <source>
        <tissue evidence="2">Leaf</tissue>
    </source>
</reference>
<name>A0AAP0CG94_9ASTR</name>
<dbReference type="PANTHER" id="PTHR34539:SF19">
    <property type="entry name" value="T6J4.11 PROTEIN"/>
    <property type="match status" value="1"/>
</dbReference>
<accession>A0AAP0CG94</accession>
<proteinExistence type="predicted"/>
<feature type="compositionally biased region" description="Basic and acidic residues" evidence="1">
    <location>
        <begin position="65"/>
        <end position="79"/>
    </location>
</feature>
<organism evidence="2 3">
    <name type="scientific">Deinandra increscens subsp. villosa</name>
    <dbReference type="NCBI Taxonomy" id="3103831"/>
    <lineage>
        <taxon>Eukaryota</taxon>
        <taxon>Viridiplantae</taxon>
        <taxon>Streptophyta</taxon>
        <taxon>Embryophyta</taxon>
        <taxon>Tracheophyta</taxon>
        <taxon>Spermatophyta</taxon>
        <taxon>Magnoliopsida</taxon>
        <taxon>eudicotyledons</taxon>
        <taxon>Gunneridae</taxon>
        <taxon>Pentapetalae</taxon>
        <taxon>asterids</taxon>
        <taxon>campanulids</taxon>
        <taxon>Asterales</taxon>
        <taxon>Asteraceae</taxon>
        <taxon>Asteroideae</taxon>
        <taxon>Heliantheae alliance</taxon>
        <taxon>Madieae</taxon>
        <taxon>Madiinae</taxon>
        <taxon>Deinandra</taxon>
    </lineage>
</organism>
<dbReference type="PANTHER" id="PTHR34539">
    <property type="entry name" value="T6J4.11 PROTEIN"/>
    <property type="match status" value="1"/>
</dbReference>
<keyword evidence="3" id="KW-1185">Reference proteome</keyword>
<gene>
    <name evidence="2" type="ORF">SSX86_027167</name>
</gene>
<feature type="region of interest" description="Disordered" evidence="1">
    <location>
        <begin position="1"/>
        <end position="26"/>
    </location>
</feature>
<protein>
    <submittedName>
        <fullName evidence="2">Uncharacterized protein</fullName>
    </submittedName>
</protein>
<dbReference type="Proteomes" id="UP001408789">
    <property type="component" value="Unassembled WGS sequence"/>
</dbReference>
<comment type="caution">
    <text evidence="2">The sequence shown here is derived from an EMBL/GenBank/DDBJ whole genome shotgun (WGS) entry which is preliminary data.</text>
</comment>
<evidence type="ECO:0000313" key="3">
    <source>
        <dbReference type="Proteomes" id="UP001408789"/>
    </source>
</evidence>
<evidence type="ECO:0000313" key="2">
    <source>
        <dbReference type="EMBL" id="KAK9056080.1"/>
    </source>
</evidence>
<evidence type="ECO:0000256" key="1">
    <source>
        <dbReference type="SAM" id="MobiDB-lite"/>
    </source>
</evidence>